<dbReference type="InterPro" id="IPR011006">
    <property type="entry name" value="CheY-like_superfamily"/>
</dbReference>
<dbReference type="InterPro" id="IPR000792">
    <property type="entry name" value="Tscrpt_reg_LuxR_C"/>
</dbReference>
<dbReference type="SMART" id="SM00421">
    <property type="entry name" value="HTH_LUXR"/>
    <property type="match status" value="1"/>
</dbReference>
<dbReference type="Gene3D" id="3.40.50.2300">
    <property type="match status" value="1"/>
</dbReference>
<evidence type="ECO:0000259" key="6">
    <source>
        <dbReference type="PROSITE" id="PS50043"/>
    </source>
</evidence>
<dbReference type="AlphaFoldDB" id="A0A015UFM3"/>
<evidence type="ECO:0000256" key="3">
    <source>
        <dbReference type="ARBA" id="ARBA00023125"/>
    </source>
</evidence>
<organism evidence="8 9">
    <name type="scientific">Bacteroides fragilis str. 3988T(B)14</name>
    <dbReference type="NCBI Taxonomy" id="1339315"/>
    <lineage>
        <taxon>Bacteria</taxon>
        <taxon>Pseudomonadati</taxon>
        <taxon>Bacteroidota</taxon>
        <taxon>Bacteroidia</taxon>
        <taxon>Bacteroidales</taxon>
        <taxon>Bacteroidaceae</taxon>
        <taxon>Bacteroides</taxon>
    </lineage>
</organism>
<dbReference type="CDD" id="cd17535">
    <property type="entry name" value="REC_NarL-like"/>
    <property type="match status" value="1"/>
</dbReference>
<evidence type="ECO:0000259" key="7">
    <source>
        <dbReference type="PROSITE" id="PS50110"/>
    </source>
</evidence>
<dbReference type="Proteomes" id="UP000020529">
    <property type="component" value="Unassembled WGS sequence"/>
</dbReference>
<dbReference type="GO" id="GO:0003677">
    <property type="term" value="F:DNA binding"/>
    <property type="evidence" value="ECO:0007669"/>
    <property type="project" value="UniProtKB-KW"/>
</dbReference>
<evidence type="ECO:0000313" key="8">
    <source>
        <dbReference type="EMBL" id="EXY72758.1"/>
    </source>
</evidence>
<dbReference type="Pfam" id="PF00072">
    <property type="entry name" value="Response_reg"/>
    <property type="match status" value="1"/>
</dbReference>
<proteinExistence type="predicted"/>
<keyword evidence="3" id="KW-0238">DNA-binding</keyword>
<dbReference type="SUPFAM" id="SSF52172">
    <property type="entry name" value="CheY-like"/>
    <property type="match status" value="1"/>
</dbReference>
<dbReference type="GO" id="GO:0000160">
    <property type="term" value="P:phosphorelay signal transduction system"/>
    <property type="evidence" value="ECO:0007669"/>
    <property type="project" value="InterPro"/>
</dbReference>
<reference evidence="8 9" key="1">
    <citation type="submission" date="2014-02" db="EMBL/GenBank/DDBJ databases">
        <authorList>
            <person name="Sears C."/>
            <person name="Carroll K."/>
            <person name="Sack B.R."/>
            <person name="Qadri F."/>
            <person name="Myers L.L."/>
            <person name="Chung G.-T."/>
            <person name="Escheverria P."/>
            <person name="Fraser C.M."/>
            <person name="Sadzewicz L."/>
            <person name="Shefchek K.A."/>
            <person name="Tallon L."/>
            <person name="Das S.P."/>
            <person name="Daugherty S."/>
            <person name="Mongodin E.F."/>
        </authorList>
    </citation>
    <scope>NUCLEOTIDE SEQUENCE [LARGE SCALE GENOMIC DNA]</scope>
    <source>
        <strain evidence="9">3988T(B)14</strain>
    </source>
</reference>
<dbReference type="PROSITE" id="PS50110">
    <property type="entry name" value="RESPONSE_REGULATORY"/>
    <property type="match status" value="1"/>
</dbReference>
<evidence type="ECO:0000256" key="2">
    <source>
        <dbReference type="ARBA" id="ARBA00023015"/>
    </source>
</evidence>
<dbReference type="PATRIC" id="fig|1339315.3.peg.4150"/>
<evidence type="ECO:0000313" key="9">
    <source>
        <dbReference type="Proteomes" id="UP000020529"/>
    </source>
</evidence>
<dbReference type="InterPro" id="IPR036388">
    <property type="entry name" value="WH-like_DNA-bd_sf"/>
</dbReference>
<accession>A0A015UFM3</accession>
<dbReference type="SMART" id="SM00448">
    <property type="entry name" value="REC"/>
    <property type="match status" value="1"/>
</dbReference>
<evidence type="ECO:0000256" key="1">
    <source>
        <dbReference type="ARBA" id="ARBA00022553"/>
    </source>
</evidence>
<feature type="domain" description="HTH luxR-type" evidence="6">
    <location>
        <begin position="145"/>
        <end position="210"/>
    </location>
</feature>
<evidence type="ECO:0000256" key="5">
    <source>
        <dbReference type="PROSITE-ProRule" id="PRU00169"/>
    </source>
</evidence>
<dbReference type="InterPro" id="IPR039420">
    <property type="entry name" value="WalR-like"/>
</dbReference>
<dbReference type="EMBL" id="JGCY01000393">
    <property type="protein sequence ID" value="EXY72758.1"/>
    <property type="molecule type" value="Genomic_DNA"/>
</dbReference>
<dbReference type="PROSITE" id="PS50043">
    <property type="entry name" value="HTH_LUXR_2"/>
    <property type="match status" value="1"/>
</dbReference>
<feature type="modified residue" description="4-aspartylphosphate" evidence="5">
    <location>
        <position position="57"/>
    </location>
</feature>
<gene>
    <name evidence="8" type="ORF">M124_3492</name>
</gene>
<keyword evidence="1 5" id="KW-0597">Phosphoprotein</keyword>
<feature type="domain" description="Response regulatory" evidence="7">
    <location>
        <begin position="6"/>
        <end position="122"/>
    </location>
</feature>
<dbReference type="GeneID" id="60365970"/>
<sequence length="215" mass="24244">MEAKAEILLVDDHALVLEGMRRMLESVPDVRVADAVTSGAKAAELIGERDYDIYVLDVNLPDISGFDLVDMIREINESARIIISTMHEEIWIINRLIRQKVNAVILKSSEAVEFENAVKSVLEGNPYTCPRFQSIRQKLSLSPVQIHSKDIPTKRELDVLKAVARGCNTHEVAAELKISENTVETFRKRLIQKFCAKNAIDMVVKAMSKGWIELE</sequence>
<name>A0A015UFM3_BACFG</name>
<dbReference type="Gene3D" id="1.10.10.10">
    <property type="entry name" value="Winged helix-like DNA-binding domain superfamily/Winged helix DNA-binding domain"/>
    <property type="match status" value="1"/>
</dbReference>
<dbReference type="PRINTS" id="PR00038">
    <property type="entry name" value="HTHLUXR"/>
</dbReference>
<comment type="caution">
    <text evidence="8">The sequence shown here is derived from an EMBL/GenBank/DDBJ whole genome shotgun (WGS) entry which is preliminary data.</text>
</comment>
<dbReference type="RefSeq" id="WP_005791874.1">
    <property type="nucleotide sequence ID" value="NZ_JGCY01000393.1"/>
</dbReference>
<dbReference type="PROSITE" id="PS00622">
    <property type="entry name" value="HTH_LUXR_1"/>
    <property type="match status" value="1"/>
</dbReference>
<dbReference type="PANTHER" id="PTHR43214">
    <property type="entry name" value="TWO-COMPONENT RESPONSE REGULATOR"/>
    <property type="match status" value="1"/>
</dbReference>
<dbReference type="PANTHER" id="PTHR43214:SF41">
    <property type="entry name" value="NITRATE_NITRITE RESPONSE REGULATOR PROTEIN NARP"/>
    <property type="match status" value="1"/>
</dbReference>
<dbReference type="InterPro" id="IPR001789">
    <property type="entry name" value="Sig_transdc_resp-reg_receiver"/>
</dbReference>
<dbReference type="Pfam" id="PF00196">
    <property type="entry name" value="GerE"/>
    <property type="match status" value="1"/>
</dbReference>
<dbReference type="InterPro" id="IPR058245">
    <property type="entry name" value="NreC/VraR/RcsB-like_REC"/>
</dbReference>
<evidence type="ECO:0000256" key="4">
    <source>
        <dbReference type="ARBA" id="ARBA00023163"/>
    </source>
</evidence>
<protein>
    <submittedName>
        <fullName evidence="8">Bacterial regulatory s, luxR family protein</fullName>
    </submittedName>
</protein>
<dbReference type="GO" id="GO:0006355">
    <property type="term" value="P:regulation of DNA-templated transcription"/>
    <property type="evidence" value="ECO:0007669"/>
    <property type="project" value="InterPro"/>
</dbReference>
<dbReference type="InterPro" id="IPR016032">
    <property type="entry name" value="Sig_transdc_resp-reg_C-effctor"/>
</dbReference>
<dbReference type="CDD" id="cd06170">
    <property type="entry name" value="LuxR_C_like"/>
    <property type="match status" value="1"/>
</dbReference>
<keyword evidence="2" id="KW-0805">Transcription regulation</keyword>
<dbReference type="SUPFAM" id="SSF46894">
    <property type="entry name" value="C-terminal effector domain of the bipartite response regulators"/>
    <property type="match status" value="1"/>
</dbReference>
<keyword evidence="4" id="KW-0804">Transcription</keyword>